<evidence type="ECO:0000313" key="2">
    <source>
        <dbReference type="EMBL" id="TWI80262.1"/>
    </source>
</evidence>
<dbReference type="CDD" id="cd07721">
    <property type="entry name" value="yflN-like_MBL-fold"/>
    <property type="match status" value="1"/>
</dbReference>
<evidence type="ECO:0000313" key="3">
    <source>
        <dbReference type="Proteomes" id="UP000316167"/>
    </source>
</evidence>
<sequence>MQLHTLTVPVLQNNVEQLLHPVVLQTKQQLILIDCGYAGALTQLKTAFTEKHLAFSQLTGILITHHDIDHLGALKELKELLPSLKVYATAIEKPYINGSKKSLRQQQAEDMFDRMPPEYKAWASAFIAAHQAIAPVEVDETVPLQGPWPLLPGVEIIHTPGHMPGHISFYIPSIQTIITSDAVVIEKGELNIANPQFTLDLEEAVNSIDKLASYPAKQLICYHGGMLTENISQQLQALAIRYRLS</sequence>
<dbReference type="InterPro" id="IPR001279">
    <property type="entry name" value="Metallo-B-lactamas"/>
</dbReference>
<evidence type="ECO:0000259" key="1">
    <source>
        <dbReference type="SMART" id="SM00849"/>
    </source>
</evidence>
<organism evidence="2 3">
    <name type="scientific">Lacibacter cauensis</name>
    <dbReference type="NCBI Taxonomy" id="510947"/>
    <lineage>
        <taxon>Bacteria</taxon>
        <taxon>Pseudomonadati</taxon>
        <taxon>Bacteroidota</taxon>
        <taxon>Chitinophagia</taxon>
        <taxon>Chitinophagales</taxon>
        <taxon>Chitinophagaceae</taxon>
        <taxon>Lacibacter</taxon>
    </lineage>
</organism>
<gene>
    <name evidence="2" type="ORF">IQ13_2935</name>
</gene>
<dbReference type="InterPro" id="IPR036866">
    <property type="entry name" value="RibonucZ/Hydroxyglut_hydro"/>
</dbReference>
<protein>
    <submittedName>
        <fullName evidence="2">Glyoxylase-like metal-dependent hydrolase (Beta-lactamase superfamily II)</fullName>
    </submittedName>
</protein>
<dbReference type="InterPro" id="IPR050855">
    <property type="entry name" value="NDM-1-like"/>
</dbReference>
<dbReference type="Pfam" id="PF00753">
    <property type="entry name" value="Lactamase_B"/>
    <property type="match status" value="1"/>
</dbReference>
<dbReference type="OrthoDB" id="9802248at2"/>
<dbReference type="AlphaFoldDB" id="A0A562SG50"/>
<dbReference type="Gene3D" id="3.60.15.10">
    <property type="entry name" value="Ribonuclease Z/Hydroxyacylglutathione hydrolase-like"/>
    <property type="match status" value="1"/>
</dbReference>
<dbReference type="PANTHER" id="PTHR42951:SF15">
    <property type="entry name" value="METALLO-BETA-LACTAMASE SUPERFAMILY PROTEIN"/>
    <property type="match status" value="1"/>
</dbReference>
<name>A0A562SG50_9BACT</name>
<keyword evidence="2" id="KW-0378">Hydrolase</keyword>
<dbReference type="SMART" id="SM00849">
    <property type="entry name" value="Lactamase_B"/>
    <property type="match status" value="1"/>
</dbReference>
<keyword evidence="3" id="KW-1185">Reference proteome</keyword>
<proteinExistence type="predicted"/>
<dbReference type="EMBL" id="VLLE01000005">
    <property type="protein sequence ID" value="TWI80262.1"/>
    <property type="molecule type" value="Genomic_DNA"/>
</dbReference>
<accession>A0A562SG50</accession>
<dbReference type="Proteomes" id="UP000316167">
    <property type="component" value="Unassembled WGS sequence"/>
</dbReference>
<dbReference type="RefSeq" id="WP_144887102.1">
    <property type="nucleotide sequence ID" value="NZ_VLLE01000005.1"/>
</dbReference>
<reference evidence="2 3" key="1">
    <citation type="journal article" date="2015" name="Stand. Genomic Sci.">
        <title>Genomic Encyclopedia of Bacterial and Archaeal Type Strains, Phase III: the genomes of soil and plant-associated and newly described type strains.</title>
        <authorList>
            <person name="Whitman W.B."/>
            <person name="Woyke T."/>
            <person name="Klenk H.P."/>
            <person name="Zhou Y."/>
            <person name="Lilburn T.G."/>
            <person name="Beck B.J."/>
            <person name="De Vos P."/>
            <person name="Vandamme P."/>
            <person name="Eisen J.A."/>
            <person name="Garrity G."/>
            <person name="Hugenholtz P."/>
            <person name="Kyrpides N.C."/>
        </authorList>
    </citation>
    <scope>NUCLEOTIDE SEQUENCE [LARGE SCALE GENOMIC DNA]</scope>
    <source>
        <strain evidence="2 3">CGMCC 1.7271</strain>
    </source>
</reference>
<dbReference type="GO" id="GO:0016787">
    <property type="term" value="F:hydrolase activity"/>
    <property type="evidence" value="ECO:0007669"/>
    <property type="project" value="UniProtKB-KW"/>
</dbReference>
<feature type="domain" description="Metallo-beta-lactamase" evidence="1">
    <location>
        <begin position="18"/>
        <end position="223"/>
    </location>
</feature>
<dbReference type="PANTHER" id="PTHR42951">
    <property type="entry name" value="METALLO-BETA-LACTAMASE DOMAIN-CONTAINING"/>
    <property type="match status" value="1"/>
</dbReference>
<comment type="caution">
    <text evidence="2">The sequence shown here is derived from an EMBL/GenBank/DDBJ whole genome shotgun (WGS) entry which is preliminary data.</text>
</comment>
<dbReference type="SUPFAM" id="SSF56281">
    <property type="entry name" value="Metallo-hydrolase/oxidoreductase"/>
    <property type="match status" value="1"/>
</dbReference>